<dbReference type="InterPro" id="IPR008271">
    <property type="entry name" value="Ser/Thr_kinase_AS"/>
</dbReference>
<dbReference type="PROSITE" id="PS50011">
    <property type="entry name" value="PROTEIN_KINASE_DOM"/>
    <property type="match status" value="1"/>
</dbReference>
<feature type="compositionally biased region" description="Basic and acidic residues" evidence="12">
    <location>
        <begin position="535"/>
        <end position="545"/>
    </location>
</feature>
<proteinExistence type="inferred from homology"/>
<keyword evidence="7 14" id="KW-0418">Kinase</keyword>
<dbReference type="Gene3D" id="3.30.200.20">
    <property type="entry name" value="Phosphorylase Kinase, domain 1"/>
    <property type="match status" value="1"/>
</dbReference>
<keyword evidence="15" id="KW-1185">Reference proteome</keyword>
<evidence type="ECO:0000256" key="12">
    <source>
        <dbReference type="SAM" id="MobiDB-lite"/>
    </source>
</evidence>
<reference evidence="14 15" key="1">
    <citation type="submission" date="2016-02" db="EMBL/GenBank/DDBJ databases">
        <title>Band-tailed pigeon sequencing and assembly.</title>
        <authorList>
            <person name="Soares A.E."/>
            <person name="Novak B.J."/>
            <person name="Rice E.S."/>
            <person name="O'Connell B."/>
            <person name="Chang D."/>
            <person name="Weber S."/>
            <person name="Shapiro B."/>
        </authorList>
    </citation>
    <scope>NUCLEOTIDE SEQUENCE [LARGE SCALE GENOMIC DNA]</scope>
    <source>
        <strain evidence="14">BTP2013</strain>
        <tissue evidence="14">Blood</tissue>
    </source>
</reference>
<evidence type="ECO:0000256" key="11">
    <source>
        <dbReference type="PROSITE-ProRule" id="PRU10141"/>
    </source>
</evidence>
<evidence type="ECO:0000256" key="2">
    <source>
        <dbReference type="ARBA" id="ARBA00012513"/>
    </source>
</evidence>
<evidence type="ECO:0000256" key="1">
    <source>
        <dbReference type="ARBA" id="ARBA00008874"/>
    </source>
</evidence>
<feature type="compositionally biased region" description="Gly residues" evidence="12">
    <location>
        <begin position="613"/>
        <end position="624"/>
    </location>
</feature>
<evidence type="ECO:0000256" key="3">
    <source>
        <dbReference type="ARBA" id="ARBA00022527"/>
    </source>
</evidence>
<keyword evidence="6 11" id="KW-0547">Nucleotide-binding</keyword>
<feature type="region of interest" description="Disordered" evidence="12">
    <location>
        <begin position="753"/>
        <end position="877"/>
    </location>
</feature>
<dbReference type="PROSITE" id="PS00107">
    <property type="entry name" value="PROTEIN_KINASE_ATP"/>
    <property type="match status" value="1"/>
</dbReference>
<comment type="caution">
    <text evidence="14">The sequence shown here is derived from an EMBL/GenBank/DDBJ whole genome shotgun (WGS) entry which is preliminary data.</text>
</comment>
<dbReference type="EMBL" id="LSYS01002146">
    <property type="protein sequence ID" value="OPJ86908.1"/>
    <property type="molecule type" value="Genomic_DNA"/>
</dbReference>
<feature type="region of interest" description="Disordered" evidence="12">
    <location>
        <begin position="1308"/>
        <end position="1355"/>
    </location>
</feature>
<feature type="region of interest" description="Disordered" evidence="12">
    <location>
        <begin position="613"/>
        <end position="638"/>
    </location>
</feature>
<keyword evidence="8 11" id="KW-0067">ATP-binding</keyword>
<dbReference type="InterPro" id="IPR051585">
    <property type="entry name" value="STE20_Ser/Thr_Kinases"/>
</dbReference>
<keyword evidence="3" id="KW-0723">Serine/threonine-protein kinase</keyword>
<accession>A0A1V4KR35</accession>
<dbReference type="PANTHER" id="PTHR46538">
    <property type="entry name" value="PROTEIN KINASE DOMAIN-CONTAINING PROTEIN"/>
    <property type="match status" value="1"/>
</dbReference>
<dbReference type="InterPro" id="IPR022165">
    <property type="entry name" value="PKK"/>
</dbReference>
<dbReference type="OrthoDB" id="10027016at2759"/>
<dbReference type="STRING" id="372326.A0A1V4KR35"/>
<evidence type="ECO:0000259" key="13">
    <source>
        <dbReference type="PROSITE" id="PS50011"/>
    </source>
</evidence>
<dbReference type="GO" id="GO:0005524">
    <property type="term" value="F:ATP binding"/>
    <property type="evidence" value="ECO:0007669"/>
    <property type="project" value="UniProtKB-UniRule"/>
</dbReference>
<feature type="region of interest" description="Disordered" evidence="12">
    <location>
        <begin position="522"/>
        <end position="549"/>
    </location>
</feature>
<dbReference type="PANTHER" id="PTHR46538:SF1">
    <property type="entry name" value="NON-SPECIFIC SERINE_THREONINE PROTEIN KINASE"/>
    <property type="match status" value="1"/>
</dbReference>
<evidence type="ECO:0000256" key="7">
    <source>
        <dbReference type="ARBA" id="ARBA00022777"/>
    </source>
</evidence>
<dbReference type="Pfam" id="PF00069">
    <property type="entry name" value="Pkinase"/>
    <property type="match status" value="1"/>
</dbReference>
<evidence type="ECO:0000256" key="4">
    <source>
        <dbReference type="ARBA" id="ARBA00022553"/>
    </source>
</evidence>
<comment type="similarity">
    <text evidence="1">Belongs to the protein kinase superfamily. STE Ser/Thr protein kinase family. STE20 subfamily.</text>
</comment>
<dbReference type="EC" id="2.7.11.1" evidence="2"/>
<evidence type="ECO:0000256" key="6">
    <source>
        <dbReference type="ARBA" id="ARBA00022741"/>
    </source>
</evidence>
<evidence type="ECO:0000256" key="10">
    <source>
        <dbReference type="ARBA" id="ARBA00048679"/>
    </source>
</evidence>
<evidence type="ECO:0000256" key="9">
    <source>
        <dbReference type="ARBA" id="ARBA00047899"/>
    </source>
</evidence>
<dbReference type="Gene3D" id="1.10.510.10">
    <property type="entry name" value="Transferase(Phosphotransferase) domain 1"/>
    <property type="match status" value="1"/>
</dbReference>
<dbReference type="PROSITE" id="PS00108">
    <property type="entry name" value="PROTEIN_KINASE_ST"/>
    <property type="match status" value="1"/>
</dbReference>
<comment type="catalytic activity">
    <reaction evidence="9">
        <text>L-threonyl-[protein] + ATP = O-phospho-L-threonyl-[protein] + ADP + H(+)</text>
        <dbReference type="Rhea" id="RHEA:46608"/>
        <dbReference type="Rhea" id="RHEA-COMP:11060"/>
        <dbReference type="Rhea" id="RHEA-COMP:11605"/>
        <dbReference type="ChEBI" id="CHEBI:15378"/>
        <dbReference type="ChEBI" id="CHEBI:30013"/>
        <dbReference type="ChEBI" id="CHEBI:30616"/>
        <dbReference type="ChEBI" id="CHEBI:61977"/>
        <dbReference type="ChEBI" id="CHEBI:456216"/>
        <dbReference type="EC" id="2.7.11.1"/>
    </reaction>
</comment>
<comment type="catalytic activity">
    <reaction evidence="10">
        <text>L-seryl-[protein] + ATP = O-phospho-L-seryl-[protein] + ADP + H(+)</text>
        <dbReference type="Rhea" id="RHEA:17989"/>
        <dbReference type="Rhea" id="RHEA-COMP:9863"/>
        <dbReference type="Rhea" id="RHEA-COMP:11604"/>
        <dbReference type="ChEBI" id="CHEBI:15378"/>
        <dbReference type="ChEBI" id="CHEBI:29999"/>
        <dbReference type="ChEBI" id="CHEBI:30616"/>
        <dbReference type="ChEBI" id="CHEBI:83421"/>
        <dbReference type="ChEBI" id="CHEBI:456216"/>
        <dbReference type="EC" id="2.7.11.1"/>
    </reaction>
</comment>
<dbReference type="Proteomes" id="UP000190648">
    <property type="component" value="Unassembled WGS sequence"/>
</dbReference>
<evidence type="ECO:0000256" key="5">
    <source>
        <dbReference type="ARBA" id="ARBA00022679"/>
    </source>
</evidence>
<feature type="compositionally biased region" description="Basic and acidic residues" evidence="12">
    <location>
        <begin position="1067"/>
        <end position="1090"/>
    </location>
</feature>
<feature type="binding site" evidence="11">
    <location>
        <position position="62"/>
    </location>
    <ligand>
        <name>ATP</name>
        <dbReference type="ChEBI" id="CHEBI:30616"/>
    </ligand>
</feature>
<name>A0A1V4KR35_PATFA</name>
<keyword evidence="4" id="KW-0597">Phosphoprotein</keyword>
<feature type="domain" description="Protein kinase" evidence="13">
    <location>
        <begin position="33"/>
        <end position="291"/>
    </location>
</feature>
<feature type="region of interest" description="Disordered" evidence="12">
    <location>
        <begin position="890"/>
        <end position="945"/>
    </location>
</feature>
<dbReference type="GO" id="GO:0004674">
    <property type="term" value="F:protein serine/threonine kinase activity"/>
    <property type="evidence" value="ECO:0007669"/>
    <property type="project" value="UniProtKB-KW"/>
</dbReference>
<dbReference type="Pfam" id="PF12474">
    <property type="entry name" value="PKK"/>
    <property type="match status" value="2"/>
</dbReference>
<dbReference type="FunFam" id="1.10.510.10:FF:001298">
    <property type="entry name" value="STE20-like kinase"/>
    <property type="match status" value="1"/>
</dbReference>
<dbReference type="InterPro" id="IPR011009">
    <property type="entry name" value="Kinase-like_dom_sf"/>
</dbReference>
<dbReference type="SUPFAM" id="SSF56112">
    <property type="entry name" value="Protein kinase-like (PK-like)"/>
    <property type="match status" value="1"/>
</dbReference>
<evidence type="ECO:0000313" key="14">
    <source>
        <dbReference type="EMBL" id="OPJ86908.1"/>
    </source>
</evidence>
<gene>
    <name evidence="14" type="ORF">AV530_001542</name>
</gene>
<feature type="region of interest" description="Disordered" evidence="12">
    <location>
        <begin position="311"/>
        <end position="336"/>
    </location>
</feature>
<keyword evidence="5" id="KW-0808">Transferase</keyword>
<feature type="compositionally biased region" description="Basic and acidic residues" evidence="12">
    <location>
        <begin position="1321"/>
        <end position="1330"/>
    </location>
</feature>
<feature type="region of interest" description="Disordered" evidence="12">
    <location>
        <begin position="1067"/>
        <end position="1122"/>
    </location>
</feature>
<evidence type="ECO:0000313" key="15">
    <source>
        <dbReference type="Proteomes" id="UP000190648"/>
    </source>
</evidence>
<dbReference type="InterPro" id="IPR000719">
    <property type="entry name" value="Prot_kinase_dom"/>
</dbReference>
<organism evidence="14 15">
    <name type="scientific">Patagioenas fasciata monilis</name>
    <dbReference type="NCBI Taxonomy" id="372326"/>
    <lineage>
        <taxon>Eukaryota</taxon>
        <taxon>Metazoa</taxon>
        <taxon>Chordata</taxon>
        <taxon>Craniata</taxon>
        <taxon>Vertebrata</taxon>
        <taxon>Euteleostomi</taxon>
        <taxon>Archelosauria</taxon>
        <taxon>Archosauria</taxon>
        <taxon>Dinosauria</taxon>
        <taxon>Saurischia</taxon>
        <taxon>Theropoda</taxon>
        <taxon>Coelurosauria</taxon>
        <taxon>Aves</taxon>
        <taxon>Neognathae</taxon>
        <taxon>Neoaves</taxon>
        <taxon>Columbimorphae</taxon>
        <taxon>Columbiformes</taxon>
        <taxon>Columbidae</taxon>
        <taxon>Patagioenas</taxon>
    </lineage>
</organism>
<sequence length="1434" mass="160509">MAFLRRLFGFSEKKRPPRWYEHVKRDIDPEETWLVLGELGDGAFGKVFKAQNKVTGVLAAAKVIDTPSEEELEDYVVEIEILACCDHPNITKLLDALYWDGRLWILVEFCPGGAVDAAILELEKGLTEEQIRVVCKQLLLALRYLHGRRIIHRDVKAGNVLLTLDGDVKLADFGVSAKNSSTVQRRVSFIGTPYWMAPEVVQCETSKENPYSYKADIWSLGITLIEMAEMEPPYHELNPLRVLLRIAKSQPPTLRHPKRWSEDFKDFLRKSLEKSPEARWSASQLLQHPFVAGISDKRPLRELVAEARADVLEEEDEEEGPVALPGQEHGESSCPPTPGVHLDLQPPDAVGRVLEELCVPSDVQAVAEPRSKRASDLLKQMRRSLPGPVGSMRVPVKRPSEFLKLLRRRSLFGEMKPQEPAKEQHEAEPRGLEIMELDVPQGTSAPAETGGEIQEEETNLLGTSCDVTELPLAPQRAGDLAEVQEMKAEQVGPKADRVGLKVEPQGANQHPYPSLVAKTSMEGHLTAPPSPDLIPKSDDSTESSRDSTCSSLALPAPLARDWGNGLAVGQLLAALDLWTLGTKTQSFKSLAEHQQRVPRSLLDLRVEVGFSGDGGGLGEDGNGAGRAPVGPEGAGETEMMEQRVPVGEGSLMPGVMEEVVVRLDVLKGWQESLDGERNKGERNFIMCEPNAEALDLVEQEMGRNEDKDADHVETGVETSPEEALMPAEVKLEEDVVKGCLIGDCKPVEDAASLEEPTVDGEKPEAEPAARAGEESVSEEAQNPAEDSSFMEIPGFVGEEMEEKEENSPRDNQPRAAPGDGWEGRAGNGELGEDGVQVAPGSEEPPRDGPGEGMGGLDGHGAALEPQETFGGHPKATKTMNFGGLVRMSSQAQAAWDAGTTPGPSITAKQGEEPSPGENPAGVEDPNPLPAAAQPLPLAGEAQKEPVLLQRTVKKTRRFVVDGEEVSVTTARTVGKAGARDDMVRSARRQELRALRVLQKEEQRAQSQLEQKFHQQRELMFRHVEQEMTSKKEFYDREVESLERRYRQLRERQELEYTARLQDEAKRLKSLQEKDSRRRMQELKGDGREVRAGAASVPPGAWGRSRLFSGMKSPHDSPQEQRFLQQQQEELNAALQRVVQEHKKKMMSIDWECSSKIHSLRRGGEGWEEEDGGEQRRLGWGFWEVVTLLRSCPAARESVVWSMEQGHLQEKYQLFGQQVKEQHALQRQQLRKRHEKVRWELVVMFPGSIGSWLTLLPLSQEMERMKRFHQFLLEDLRSQHAQERAQLLKSQRCDSKTHLALFKENLKSQEASGAKQRAKQFLQHEERRQREAAQQQQEQQMQQMQELQQQQAESLAELEQMQSEKMNLLAEQERRQLGQLEQEHAMELSQWKQRLAARKEMLEEELGNSLLVQRRGGLPGARSRNRISRFFHLPS</sequence>
<feature type="compositionally biased region" description="Low complexity" evidence="12">
    <location>
        <begin position="929"/>
        <end position="938"/>
    </location>
</feature>
<evidence type="ECO:0000256" key="8">
    <source>
        <dbReference type="ARBA" id="ARBA00022840"/>
    </source>
</evidence>
<feature type="compositionally biased region" description="Low complexity" evidence="12">
    <location>
        <begin position="1331"/>
        <end position="1355"/>
    </location>
</feature>
<dbReference type="SMART" id="SM00220">
    <property type="entry name" value="S_TKc"/>
    <property type="match status" value="1"/>
</dbReference>
<feature type="compositionally biased region" description="Basic and acidic residues" evidence="12">
    <location>
        <begin position="759"/>
        <end position="773"/>
    </location>
</feature>
<dbReference type="InterPro" id="IPR017441">
    <property type="entry name" value="Protein_kinase_ATP_BS"/>
</dbReference>
<protein>
    <recommendedName>
        <fullName evidence="2">non-specific serine/threonine protein kinase</fullName>
        <ecNumber evidence="2">2.7.11.1</ecNumber>
    </recommendedName>
</protein>